<dbReference type="Proteomes" id="UP000031938">
    <property type="component" value="Unassembled WGS sequence"/>
</dbReference>
<gene>
    <name evidence="1" type="ORF">KP78_10990</name>
</gene>
<dbReference type="EMBL" id="JXRP01000009">
    <property type="protein sequence ID" value="KIL49631.1"/>
    <property type="molecule type" value="Genomic_DNA"/>
</dbReference>
<comment type="caution">
    <text evidence="1">The sequence shown here is derived from an EMBL/GenBank/DDBJ whole genome shotgun (WGS) entry which is preliminary data.</text>
</comment>
<sequence>MLLLIQGSNILTLSKSEEKNLSSRYDRERKEGRATCILMKHSY</sequence>
<reference evidence="1 2" key="1">
    <citation type="submission" date="2015-01" db="EMBL/GenBank/DDBJ databases">
        <title>Genome sequencing of Jeotgalibacillus soli.</title>
        <authorList>
            <person name="Goh K.M."/>
            <person name="Chan K.-G."/>
            <person name="Yaakop A.S."/>
            <person name="Ee R."/>
            <person name="Gan H.M."/>
            <person name="Chan C.S."/>
        </authorList>
    </citation>
    <scope>NUCLEOTIDE SEQUENCE [LARGE SCALE GENOMIC DNA]</scope>
    <source>
        <strain evidence="1 2">P9</strain>
    </source>
</reference>
<evidence type="ECO:0000313" key="1">
    <source>
        <dbReference type="EMBL" id="KIL49631.1"/>
    </source>
</evidence>
<protein>
    <submittedName>
        <fullName evidence="1">Uncharacterized protein</fullName>
    </submittedName>
</protein>
<evidence type="ECO:0000313" key="2">
    <source>
        <dbReference type="Proteomes" id="UP000031938"/>
    </source>
</evidence>
<keyword evidence="2" id="KW-1185">Reference proteome</keyword>
<dbReference type="PATRIC" id="fig|889306.3.peg.1107"/>
<organism evidence="1 2">
    <name type="scientific">Jeotgalibacillus soli</name>
    <dbReference type="NCBI Taxonomy" id="889306"/>
    <lineage>
        <taxon>Bacteria</taxon>
        <taxon>Bacillati</taxon>
        <taxon>Bacillota</taxon>
        <taxon>Bacilli</taxon>
        <taxon>Bacillales</taxon>
        <taxon>Caryophanaceae</taxon>
        <taxon>Jeotgalibacillus</taxon>
    </lineage>
</organism>
<dbReference type="AlphaFoldDB" id="A0A0C2VZ12"/>
<accession>A0A0C2VZ12</accession>
<dbReference type="STRING" id="889306.KP78_10990"/>
<proteinExistence type="predicted"/>
<name>A0A0C2VZ12_9BACL</name>